<feature type="region of interest" description="Disordered" evidence="7">
    <location>
        <begin position="251"/>
        <end position="270"/>
    </location>
</feature>
<dbReference type="NCBIfam" id="NF033103">
    <property type="entry name" value="bla_class_A"/>
    <property type="match status" value="1"/>
</dbReference>
<dbReference type="EMBL" id="CP006644">
    <property type="protein sequence ID" value="AHE56109.1"/>
    <property type="molecule type" value="Genomic_DNA"/>
</dbReference>
<proteinExistence type="inferred from homology"/>
<dbReference type="GO" id="GO:0046677">
    <property type="term" value="P:response to antibiotic"/>
    <property type="evidence" value="ECO:0007669"/>
    <property type="project" value="UniProtKB-UniRule"/>
</dbReference>
<dbReference type="GO" id="GO:0008800">
    <property type="term" value="F:beta-lactamase activity"/>
    <property type="evidence" value="ECO:0007669"/>
    <property type="project" value="UniProtKB-UniRule"/>
</dbReference>
<organism evidence="9 10">
    <name type="scientific">Sphingomonas sanxanigenens DSM 19645 = NX02</name>
    <dbReference type="NCBI Taxonomy" id="1123269"/>
    <lineage>
        <taxon>Bacteria</taxon>
        <taxon>Pseudomonadati</taxon>
        <taxon>Pseudomonadota</taxon>
        <taxon>Alphaproteobacteria</taxon>
        <taxon>Sphingomonadales</taxon>
        <taxon>Sphingomonadaceae</taxon>
        <taxon>Sphingomonas</taxon>
    </lineage>
</organism>
<evidence type="ECO:0000256" key="2">
    <source>
        <dbReference type="ARBA" id="ARBA00009009"/>
    </source>
</evidence>
<evidence type="ECO:0000256" key="3">
    <source>
        <dbReference type="ARBA" id="ARBA00012865"/>
    </source>
</evidence>
<dbReference type="InterPro" id="IPR045155">
    <property type="entry name" value="Beta-lactam_cat"/>
</dbReference>
<dbReference type="Pfam" id="PF13354">
    <property type="entry name" value="Beta-lactamase2"/>
    <property type="match status" value="1"/>
</dbReference>
<evidence type="ECO:0000256" key="1">
    <source>
        <dbReference type="ARBA" id="ARBA00001526"/>
    </source>
</evidence>
<keyword evidence="10" id="KW-1185">Reference proteome</keyword>
<dbReference type="InterPro" id="IPR012338">
    <property type="entry name" value="Beta-lactam/transpept-like"/>
</dbReference>
<sequence>MDDAMLSRRQFSLGLGCAVAGSALLAACGGESDDGNNSATPDGNDIEGNATAVDPQAVSGFTEQMQAIERESGGRLGVALIDTGNGRRFAWRGEERFPLCSTFKLLLAGATLARVDSGEERLDRRVAVTEKDIIAHSPVTGEAVGGTLSVDELCAATLTTSDNAAANLLLAPLGGPEKLTAWLRAIGDPVTRLDRPEPFLNESKEGDPRDTTSPVAIAEDLERLVVGTTALSAASRTRLARWLEANQTGDNRIRAGAPKGWRIGDKTGTGERGATNDVAILWPPSGKPLLLSTYLVGSSAEQAAREKVLASAARSALSFVA</sequence>
<dbReference type="eggNOG" id="COG2367">
    <property type="taxonomic scope" value="Bacteria"/>
</dbReference>
<dbReference type="HOGENOM" id="CLU_031960_6_0_5"/>
<evidence type="ECO:0000256" key="6">
    <source>
        <dbReference type="RuleBase" id="RU361140"/>
    </source>
</evidence>
<dbReference type="PATRIC" id="fig|1123269.5.peg.4389"/>
<dbReference type="EC" id="3.5.2.6" evidence="3 6"/>
<dbReference type="STRING" id="1123269.NX02_22450"/>
<evidence type="ECO:0000313" key="10">
    <source>
        <dbReference type="Proteomes" id="UP000018851"/>
    </source>
</evidence>
<dbReference type="Proteomes" id="UP000018851">
    <property type="component" value="Chromosome"/>
</dbReference>
<evidence type="ECO:0000256" key="7">
    <source>
        <dbReference type="SAM" id="MobiDB-lite"/>
    </source>
</evidence>
<dbReference type="PROSITE" id="PS00146">
    <property type="entry name" value="BETA_LACTAMASE_A"/>
    <property type="match status" value="1"/>
</dbReference>
<protein>
    <recommendedName>
        <fullName evidence="3 6">Beta-lactamase</fullName>
        <ecNumber evidence="3 6">3.5.2.6</ecNumber>
    </recommendedName>
</protein>
<evidence type="ECO:0000256" key="4">
    <source>
        <dbReference type="ARBA" id="ARBA00022801"/>
    </source>
</evidence>
<evidence type="ECO:0000313" key="9">
    <source>
        <dbReference type="EMBL" id="AHE56109.1"/>
    </source>
</evidence>
<keyword evidence="5 6" id="KW-0046">Antibiotic resistance</keyword>
<comment type="similarity">
    <text evidence="2 6">Belongs to the class-A beta-lactamase family.</text>
</comment>
<accession>W0ADZ5</accession>
<dbReference type="PANTHER" id="PTHR35333:SF3">
    <property type="entry name" value="BETA-LACTAMASE-TYPE TRANSPEPTIDASE FOLD CONTAINING PROTEIN"/>
    <property type="match status" value="1"/>
</dbReference>
<feature type="domain" description="Beta-lactamase class A catalytic" evidence="8">
    <location>
        <begin position="77"/>
        <end position="293"/>
    </location>
</feature>
<dbReference type="KEGG" id="ssan:NX02_22450"/>
<dbReference type="AlphaFoldDB" id="W0ADZ5"/>
<name>W0ADZ5_9SPHN</name>
<comment type="catalytic activity">
    <reaction evidence="1 6">
        <text>a beta-lactam + H2O = a substituted beta-amino acid</text>
        <dbReference type="Rhea" id="RHEA:20401"/>
        <dbReference type="ChEBI" id="CHEBI:15377"/>
        <dbReference type="ChEBI" id="CHEBI:35627"/>
        <dbReference type="ChEBI" id="CHEBI:140347"/>
        <dbReference type="EC" id="3.5.2.6"/>
    </reaction>
</comment>
<keyword evidence="4 6" id="KW-0378">Hydrolase</keyword>
<dbReference type="Gene3D" id="3.40.710.10">
    <property type="entry name" value="DD-peptidase/beta-lactamase superfamily"/>
    <property type="match status" value="1"/>
</dbReference>
<reference evidence="9 10" key="1">
    <citation type="submission" date="2013-07" db="EMBL/GenBank/DDBJ databases">
        <title>Completed genome of Sphingomonas sanxanigenens NX02.</title>
        <authorList>
            <person name="Ma T."/>
            <person name="Huang H."/>
            <person name="Wu M."/>
            <person name="Li X."/>
            <person name="Li G."/>
        </authorList>
    </citation>
    <scope>NUCLEOTIDE SEQUENCE [LARGE SCALE GENOMIC DNA]</scope>
    <source>
        <strain evidence="9 10">NX02</strain>
    </source>
</reference>
<dbReference type="PANTHER" id="PTHR35333">
    <property type="entry name" value="BETA-LACTAMASE"/>
    <property type="match status" value="1"/>
</dbReference>
<evidence type="ECO:0000256" key="5">
    <source>
        <dbReference type="ARBA" id="ARBA00023251"/>
    </source>
</evidence>
<dbReference type="InterPro" id="IPR023650">
    <property type="entry name" value="Beta-lactam_class-A_AS"/>
</dbReference>
<dbReference type="InterPro" id="IPR000871">
    <property type="entry name" value="Beta-lactam_class-A"/>
</dbReference>
<dbReference type="PRINTS" id="PR00118">
    <property type="entry name" value="BLACTAMASEA"/>
</dbReference>
<gene>
    <name evidence="9" type="ORF">NX02_22450</name>
</gene>
<dbReference type="SUPFAM" id="SSF56601">
    <property type="entry name" value="beta-lactamase/transpeptidase-like"/>
    <property type="match status" value="1"/>
</dbReference>
<evidence type="ECO:0000259" key="8">
    <source>
        <dbReference type="Pfam" id="PF13354"/>
    </source>
</evidence>
<dbReference type="GO" id="GO:0030655">
    <property type="term" value="P:beta-lactam antibiotic catabolic process"/>
    <property type="evidence" value="ECO:0007669"/>
    <property type="project" value="InterPro"/>
</dbReference>